<feature type="domain" description="Helix-hairpin-helix DNA-binding motif class 1" evidence="2">
    <location>
        <begin position="74"/>
        <end position="93"/>
    </location>
</feature>
<reference evidence="3 4" key="1">
    <citation type="submission" date="2019-02" db="EMBL/GenBank/DDBJ databases">
        <title>Deep-cultivation of Planctomycetes and their phenomic and genomic characterization uncovers novel biology.</title>
        <authorList>
            <person name="Wiegand S."/>
            <person name="Jogler M."/>
            <person name="Boedeker C."/>
            <person name="Pinto D."/>
            <person name="Vollmers J."/>
            <person name="Rivas-Marin E."/>
            <person name="Kohn T."/>
            <person name="Peeters S.H."/>
            <person name="Heuer A."/>
            <person name="Rast P."/>
            <person name="Oberbeckmann S."/>
            <person name="Bunk B."/>
            <person name="Jeske O."/>
            <person name="Meyerdierks A."/>
            <person name="Storesund J.E."/>
            <person name="Kallscheuer N."/>
            <person name="Luecker S."/>
            <person name="Lage O.M."/>
            <person name="Pohl T."/>
            <person name="Merkel B.J."/>
            <person name="Hornburger P."/>
            <person name="Mueller R.-W."/>
            <person name="Bruemmer F."/>
            <person name="Labrenz M."/>
            <person name="Spormann A.M."/>
            <person name="Op Den Camp H."/>
            <person name="Overmann J."/>
            <person name="Amann R."/>
            <person name="Jetten M.S.M."/>
            <person name="Mascher T."/>
            <person name="Medema M.H."/>
            <person name="Devos D.P."/>
            <person name="Kaster A.-K."/>
            <person name="Ovreas L."/>
            <person name="Rohde M."/>
            <person name="Galperin M.Y."/>
            <person name="Jogler C."/>
        </authorList>
    </citation>
    <scope>NUCLEOTIDE SEQUENCE [LARGE SCALE GENOMIC DNA]</scope>
    <source>
        <strain evidence="3 4">Enr8</strain>
    </source>
</reference>
<dbReference type="Gene3D" id="1.10.150.320">
    <property type="entry name" value="Photosystem II 12 kDa extrinsic protein"/>
    <property type="match status" value="1"/>
</dbReference>
<dbReference type="InterPro" id="IPR003583">
    <property type="entry name" value="Hlx-hairpin-Hlx_DNA-bd_motif"/>
</dbReference>
<organism evidence="3 4">
    <name type="scientific">Blastopirellula retiformator</name>
    <dbReference type="NCBI Taxonomy" id="2527970"/>
    <lineage>
        <taxon>Bacteria</taxon>
        <taxon>Pseudomonadati</taxon>
        <taxon>Planctomycetota</taxon>
        <taxon>Planctomycetia</taxon>
        <taxon>Pirellulales</taxon>
        <taxon>Pirellulaceae</taxon>
        <taxon>Blastopirellula</taxon>
    </lineage>
</organism>
<dbReference type="InterPro" id="IPR010994">
    <property type="entry name" value="RuvA_2-like"/>
</dbReference>
<accession>A0A5C5UZ18</accession>
<evidence type="ECO:0000313" key="4">
    <source>
        <dbReference type="Proteomes" id="UP000318878"/>
    </source>
</evidence>
<keyword evidence="4" id="KW-1185">Reference proteome</keyword>
<dbReference type="Proteomes" id="UP000318878">
    <property type="component" value="Unassembled WGS sequence"/>
</dbReference>
<dbReference type="EC" id="2.7.7.7" evidence="3"/>
<proteinExistence type="predicted"/>
<gene>
    <name evidence="3" type="primary">polC</name>
    <name evidence="3" type="ORF">Enr8_32990</name>
</gene>
<protein>
    <submittedName>
        <fullName evidence="3">DNA polymerase III PolC-type</fullName>
        <ecNumber evidence="3">2.7.7.7</ecNumber>
    </submittedName>
</protein>
<comment type="caution">
    <text evidence="3">The sequence shown here is derived from an EMBL/GenBank/DDBJ whole genome shotgun (WGS) entry which is preliminary data.</text>
</comment>
<dbReference type="Pfam" id="PF12836">
    <property type="entry name" value="HHH_3"/>
    <property type="match status" value="1"/>
</dbReference>
<evidence type="ECO:0000259" key="2">
    <source>
        <dbReference type="SMART" id="SM00278"/>
    </source>
</evidence>
<dbReference type="SMART" id="SM00278">
    <property type="entry name" value="HhH1"/>
    <property type="match status" value="2"/>
</dbReference>
<feature type="transmembrane region" description="Helical" evidence="1">
    <location>
        <begin position="24"/>
        <end position="42"/>
    </location>
</feature>
<dbReference type="AlphaFoldDB" id="A0A5C5UZ18"/>
<keyword evidence="1" id="KW-0472">Membrane</keyword>
<dbReference type="EMBL" id="SJPF01000004">
    <property type="protein sequence ID" value="TWT31378.1"/>
    <property type="molecule type" value="Genomic_DNA"/>
</dbReference>
<dbReference type="RefSeq" id="WP_222434886.1">
    <property type="nucleotide sequence ID" value="NZ_SJPF01000004.1"/>
</dbReference>
<dbReference type="PANTHER" id="PTHR21180:SF32">
    <property type="entry name" value="ENDONUCLEASE_EXONUCLEASE_PHOSPHATASE FAMILY DOMAIN-CONTAINING PROTEIN 1"/>
    <property type="match status" value="1"/>
</dbReference>
<dbReference type="GO" id="GO:0003887">
    <property type="term" value="F:DNA-directed DNA polymerase activity"/>
    <property type="evidence" value="ECO:0007669"/>
    <property type="project" value="UniProtKB-EC"/>
</dbReference>
<keyword evidence="3" id="KW-0548">Nucleotidyltransferase</keyword>
<keyword evidence="1" id="KW-1133">Transmembrane helix</keyword>
<sequence>MPANLPPPKPSRRMRWTLRRGDQLAAVIVLLLLVIGTTLYVWRDQQRRSRSIHIEQVEPLPATFIVDVNQADWPELTQLPGIGETLAKRIVESRSDEGPFLDHNDLQRVRGIGPRTLERLRPHLLPTANVENIAGEALSGGES</sequence>
<evidence type="ECO:0000313" key="3">
    <source>
        <dbReference type="EMBL" id="TWT31378.1"/>
    </source>
</evidence>
<dbReference type="GO" id="GO:0003677">
    <property type="term" value="F:DNA binding"/>
    <property type="evidence" value="ECO:0007669"/>
    <property type="project" value="InterPro"/>
</dbReference>
<feature type="domain" description="Helix-hairpin-helix DNA-binding motif class 1" evidence="2">
    <location>
        <begin position="104"/>
        <end position="123"/>
    </location>
</feature>
<keyword evidence="3" id="KW-0808">Transferase</keyword>
<keyword evidence="1" id="KW-0812">Transmembrane</keyword>
<name>A0A5C5UZ18_9BACT</name>
<dbReference type="GO" id="GO:0006281">
    <property type="term" value="P:DNA repair"/>
    <property type="evidence" value="ECO:0007669"/>
    <property type="project" value="InterPro"/>
</dbReference>
<dbReference type="SUPFAM" id="SSF47781">
    <property type="entry name" value="RuvA domain 2-like"/>
    <property type="match status" value="1"/>
</dbReference>
<dbReference type="PANTHER" id="PTHR21180">
    <property type="entry name" value="ENDONUCLEASE/EXONUCLEASE/PHOSPHATASE FAMILY DOMAIN-CONTAINING PROTEIN 1"/>
    <property type="match status" value="1"/>
</dbReference>
<evidence type="ECO:0000256" key="1">
    <source>
        <dbReference type="SAM" id="Phobius"/>
    </source>
</evidence>
<dbReference type="InterPro" id="IPR051675">
    <property type="entry name" value="Endo/Exo/Phosphatase_dom_1"/>
</dbReference>